<organism evidence="1 2">
    <name type="scientific">Anaeramoeba ignava</name>
    <name type="common">Anaerobic marine amoeba</name>
    <dbReference type="NCBI Taxonomy" id="1746090"/>
    <lineage>
        <taxon>Eukaryota</taxon>
        <taxon>Metamonada</taxon>
        <taxon>Anaeramoebidae</taxon>
        <taxon>Anaeramoeba</taxon>
    </lineage>
</organism>
<dbReference type="EMBL" id="JAPDFW010000078">
    <property type="protein sequence ID" value="KAJ5072973.1"/>
    <property type="molecule type" value="Genomic_DNA"/>
</dbReference>
<evidence type="ECO:0000313" key="1">
    <source>
        <dbReference type="EMBL" id="KAJ5072973.1"/>
    </source>
</evidence>
<protein>
    <submittedName>
        <fullName evidence="1">Uncharacterized protein</fullName>
    </submittedName>
</protein>
<reference evidence="1" key="1">
    <citation type="submission" date="2022-10" db="EMBL/GenBank/DDBJ databases">
        <title>Novel sulphate-reducing endosymbionts in the free-living metamonad Anaeramoeba.</title>
        <authorList>
            <person name="Jerlstrom-Hultqvist J."/>
            <person name="Cepicka I."/>
            <person name="Gallot-Lavallee L."/>
            <person name="Salas-Leiva D."/>
            <person name="Curtis B.A."/>
            <person name="Zahonova K."/>
            <person name="Pipaliya S."/>
            <person name="Dacks J."/>
            <person name="Roger A.J."/>
        </authorList>
    </citation>
    <scope>NUCLEOTIDE SEQUENCE</scope>
    <source>
        <strain evidence="1">BMAN</strain>
    </source>
</reference>
<proteinExistence type="predicted"/>
<evidence type="ECO:0000313" key="2">
    <source>
        <dbReference type="Proteomes" id="UP001149090"/>
    </source>
</evidence>
<dbReference type="AlphaFoldDB" id="A0A9Q0RAY8"/>
<sequence>MINYFLKAFESSQQTIFSHELSFMKIILETFVSIVKNAFTKLPSLIISPYEFDSFLRSFCRIAIREQHYYQKHEKPQNMEFKDMFFPVIDDIFLLIPSLTSSTSYKNTYLLWTHTFNLITAIVFPDIQSLYSSSQKDTNKTSQLNQSPVTFDTQFFDPSNNSSLAHAPTKLSQFEFKLFENEDIFSLENIDPSPNPCFNISLLSQAIRTIQKLFLNSCPHQISVKIFPKMSYILTSLMLLNKNYSGFSDVSNSATLAFVAIVKHIFENQQKNLEQQQEDFVFLRKKVASTLENCLFSTSKLTKISQMEQQIDQQNIELFSLFDFLLPNFLDSDPTVQSNLLNLLSRGVSILISDTFTPQNVPSTQRNLAKHCLQLIVHWIQELSKAKNKNEKQTNAETFLILTFLEISALLLTKFSETEKNNPNIKITIDHPVSILEYLRDLSLDPFSLKIIRDKSKQLGQEFPSFSSLLLSNKIKLDFKYEGEAFHLYSLFPVFCECLNTKFIRIRELLQQIFFRISKKL</sequence>
<accession>A0A9Q0RAY8</accession>
<dbReference type="Proteomes" id="UP001149090">
    <property type="component" value="Unassembled WGS sequence"/>
</dbReference>
<comment type="caution">
    <text evidence="1">The sequence shown here is derived from an EMBL/GenBank/DDBJ whole genome shotgun (WGS) entry which is preliminary data.</text>
</comment>
<keyword evidence="2" id="KW-1185">Reference proteome</keyword>
<gene>
    <name evidence="1" type="ORF">M0811_09187</name>
</gene>
<name>A0A9Q0RAY8_ANAIG</name>